<dbReference type="InterPro" id="IPR001190">
    <property type="entry name" value="SRCR"/>
</dbReference>
<evidence type="ECO:0000256" key="1">
    <source>
        <dbReference type="ARBA" id="ARBA00004167"/>
    </source>
</evidence>
<dbReference type="FunFam" id="3.10.250.10:FF:000009">
    <property type="entry name" value="WC1"/>
    <property type="match status" value="1"/>
</dbReference>
<comment type="function">
    <text evidence="10">Binds to extracellular matrix proteins. Binds to pathogen-associated molecular patterns (PAMPs) present on the cell walls of Gram-positive and Gram-negative bacteria and fungi, behaving as a pattern recognition receptor (PRR). Induces bacterial and fungal aggregation and subsequent inhibition of PAMP-induced cytokine release. Does not possess intrinsic bactericidal activity. May play a role in the innate defense and homeostasis of certain epithelial surfaces.</text>
</comment>
<accession>A0A3B5L3D3</accession>
<dbReference type="GO" id="GO:0016020">
    <property type="term" value="C:membrane"/>
    <property type="evidence" value="ECO:0007669"/>
    <property type="project" value="UniProtKB-SubCell"/>
</dbReference>
<keyword evidence="3 14" id="KW-0732">Signal</keyword>
<evidence type="ECO:0000313" key="17">
    <source>
        <dbReference type="Proteomes" id="UP000261380"/>
    </source>
</evidence>
<dbReference type="AlphaFoldDB" id="A0A3B5L3D3"/>
<dbReference type="SUPFAM" id="SSF56487">
    <property type="entry name" value="SRCR-like"/>
    <property type="match status" value="4"/>
</dbReference>
<dbReference type="Proteomes" id="UP000261380">
    <property type="component" value="Unplaced"/>
</dbReference>
<evidence type="ECO:0000256" key="5">
    <source>
        <dbReference type="ARBA" id="ARBA00022989"/>
    </source>
</evidence>
<comment type="caution">
    <text evidence="13">Lacks conserved residue(s) required for the propagation of feature annotation.</text>
</comment>
<evidence type="ECO:0000256" key="13">
    <source>
        <dbReference type="PROSITE-ProRule" id="PRU00196"/>
    </source>
</evidence>
<evidence type="ECO:0000256" key="10">
    <source>
        <dbReference type="ARBA" id="ARBA00058074"/>
    </source>
</evidence>
<evidence type="ECO:0000259" key="15">
    <source>
        <dbReference type="PROSITE" id="PS50287"/>
    </source>
</evidence>
<feature type="domain" description="SRCR" evidence="15">
    <location>
        <begin position="195"/>
        <end position="295"/>
    </location>
</feature>
<name>A0A3B5L3D3_9TELE</name>
<keyword evidence="8" id="KW-0675">Receptor</keyword>
<feature type="disulfide bond" evidence="13">
    <location>
        <begin position="264"/>
        <end position="274"/>
    </location>
</feature>
<dbReference type="Ensembl" id="ENSXCOT00000006912.1">
    <property type="protein sequence ID" value="ENSXCOP00000006828.1"/>
    <property type="gene ID" value="ENSXCOG00000005256.1"/>
</dbReference>
<evidence type="ECO:0000256" key="3">
    <source>
        <dbReference type="ARBA" id="ARBA00022729"/>
    </source>
</evidence>
<dbReference type="FunFam" id="3.10.250.10:FF:000007">
    <property type="entry name" value="Soluble scavenger receptor cysteine-rich domain-containing protein SSC5D"/>
    <property type="match status" value="1"/>
</dbReference>
<feature type="disulfide bond" evidence="13">
    <location>
        <begin position="87"/>
        <end position="97"/>
    </location>
</feature>
<dbReference type="PANTHER" id="PTHR48071:SF27">
    <property type="entry name" value="SCAVENGER RECEPTOR CYSTEINE-RICH TYPE 1 PROTEIN M130-LIKE"/>
    <property type="match status" value="1"/>
</dbReference>
<keyword evidence="7 13" id="KW-1015">Disulfide bond</keyword>
<feature type="disulfide bond" evidence="13">
    <location>
        <begin position="43"/>
        <end position="107"/>
    </location>
</feature>
<reference evidence="16" key="2">
    <citation type="submission" date="2025-09" db="UniProtKB">
        <authorList>
            <consortium name="Ensembl"/>
        </authorList>
    </citation>
    <scope>IDENTIFICATION</scope>
</reference>
<feature type="domain" description="SRCR" evidence="15">
    <location>
        <begin position="19"/>
        <end position="118"/>
    </location>
</feature>
<feature type="domain" description="SRCR" evidence="15">
    <location>
        <begin position="298"/>
        <end position="398"/>
    </location>
</feature>
<evidence type="ECO:0000256" key="14">
    <source>
        <dbReference type="SAM" id="SignalP"/>
    </source>
</evidence>
<feature type="disulfide bond" evidence="13">
    <location>
        <begin position="336"/>
        <end position="397"/>
    </location>
</feature>
<dbReference type="Gene3D" id="3.10.250.10">
    <property type="entry name" value="SRCR-like domain"/>
    <property type="match status" value="4"/>
</dbReference>
<evidence type="ECO:0000256" key="8">
    <source>
        <dbReference type="ARBA" id="ARBA00023170"/>
    </source>
</evidence>
<evidence type="ECO:0000313" key="16">
    <source>
        <dbReference type="Ensembl" id="ENSXCOP00000006828.1"/>
    </source>
</evidence>
<keyword evidence="4" id="KW-0677">Repeat</keyword>
<comment type="subunit">
    <text evidence="11">Interacts with LGALS1 and laminin.</text>
</comment>
<feature type="disulfide bond" evidence="13">
    <location>
        <begin position="367"/>
        <end position="377"/>
    </location>
</feature>
<keyword evidence="6" id="KW-0472">Membrane</keyword>
<feature type="signal peptide" evidence="14">
    <location>
        <begin position="1"/>
        <end position="16"/>
    </location>
</feature>
<keyword evidence="17" id="KW-1185">Reference proteome</keyword>
<dbReference type="SMART" id="SM00202">
    <property type="entry name" value="SR"/>
    <property type="match status" value="4"/>
</dbReference>
<evidence type="ECO:0000256" key="9">
    <source>
        <dbReference type="ARBA" id="ARBA00023180"/>
    </source>
</evidence>
<comment type="subcellular location">
    <subcellularLocation>
        <location evidence="1">Membrane</location>
        <topology evidence="1">Single-pass membrane protein</topology>
    </subcellularLocation>
</comment>
<dbReference type="InterPro" id="IPR036772">
    <property type="entry name" value="SRCR-like_dom_sf"/>
</dbReference>
<dbReference type="GeneTree" id="ENSGT00950000183145"/>
<keyword evidence="9" id="KW-0325">Glycoprotein</keyword>
<reference evidence="16" key="1">
    <citation type="submission" date="2025-08" db="UniProtKB">
        <authorList>
            <consortium name="Ensembl"/>
        </authorList>
    </citation>
    <scope>IDENTIFICATION</scope>
</reference>
<evidence type="ECO:0000256" key="7">
    <source>
        <dbReference type="ARBA" id="ARBA00023157"/>
    </source>
</evidence>
<evidence type="ECO:0000256" key="4">
    <source>
        <dbReference type="ARBA" id="ARBA00022737"/>
    </source>
</evidence>
<dbReference type="FunFam" id="3.10.250.10:FF:000003">
    <property type="entry name" value="Deleted in malignant brain tumors 1"/>
    <property type="match status" value="1"/>
</dbReference>
<keyword evidence="5" id="KW-1133">Transmembrane helix</keyword>
<dbReference type="Pfam" id="PF00530">
    <property type="entry name" value="SRCR"/>
    <property type="match status" value="4"/>
</dbReference>
<organism evidence="16 17">
    <name type="scientific">Xiphophorus couchianus</name>
    <name type="common">Monterrey platyfish</name>
    <dbReference type="NCBI Taxonomy" id="32473"/>
    <lineage>
        <taxon>Eukaryota</taxon>
        <taxon>Metazoa</taxon>
        <taxon>Chordata</taxon>
        <taxon>Craniata</taxon>
        <taxon>Vertebrata</taxon>
        <taxon>Euteleostomi</taxon>
        <taxon>Actinopterygii</taxon>
        <taxon>Neopterygii</taxon>
        <taxon>Teleostei</taxon>
        <taxon>Neoteleostei</taxon>
        <taxon>Acanthomorphata</taxon>
        <taxon>Ovalentaria</taxon>
        <taxon>Atherinomorphae</taxon>
        <taxon>Cyprinodontiformes</taxon>
        <taxon>Poeciliidae</taxon>
        <taxon>Poeciliinae</taxon>
        <taxon>Xiphophorus</taxon>
    </lineage>
</organism>
<evidence type="ECO:0000256" key="2">
    <source>
        <dbReference type="ARBA" id="ARBA00022692"/>
    </source>
</evidence>
<feature type="disulfide bond" evidence="13">
    <location>
        <begin position="56"/>
        <end position="117"/>
    </location>
</feature>
<keyword evidence="2" id="KW-0812">Transmembrane</keyword>
<dbReference type="PRINTS" id="PR00258">
    <property type="entry name" value="SPERACTRCPTR"/>
</dbReference>
<feature type="disulfide bond" evidence="13">
    <location>
        <begin position="323"/>
        <end position="387"/>
    </location>
</feature>
<dbReference type="FunFam" id="3.10.250.10:FF:000016">
    <property type="entry name" value="Scavenger receptor cysteine-rich protein type 12"/>
    <property type="match status" value="1"/>
</dbReference>
<dbReference type="PANTHER" id="PTHR48071">
    <property type="entry name" value="SRCR DOMAIN-CONTAINING PROTEIN"/>
    <property type="match status" value="1"/>
</dbReference>
<proteinExistence type="predicted"/>
<evidence type="ECO:0000256" key="11">
    <source>
        <dbReference type="ARBA" id="ARBA00064153"/>
    </source>
</evidence>
<feature type="chain" id="PRO_5017395667" description="Soluble scavenger receptor cysteine-rich domain-containing protein SSC5D" evidence="14">
    <location>
        <begin position="17"/>
        <end position="405"/>
    </location>
</feature>
<evidence type="ECO:0000256" key="12">
    <source>
        <dbReference type="ARBA" id="ARBA00069168"/>
    </source>
</evidence>
<feature type="disulfide bond" evidence="13">
    <location>
        <begin position="220"/>
        <end position="284"/>
    </location>
</feature>
<feature type="domain" description="SRCR" evidence="15">
    <location>
        <begin position="121"/>
        <end position="167"/>
    </location>
</feature>
<dbReference type="PROSITE" id="PS00420">
    <property type="entry name" value="SRCR_1"/>
    <property type="match status" value="1"/>
</dbReference>
<evidence type="ECO:0000256" key="6">
    <source>
        <dbReference type="ARBA" id="ARBA00023136"/>
    </source>
</evidence>
<dbReference type="PROSITE" id="PS50287">
    <property type="entry name" value="SRCR_2"/>
    <property type="match status" value="4"/>
</dbReference>
<protein>
    <recommendedName>
        <fullName evidence="12">Soluble scavenger receptor cysteine-rich domain-containing protein SSC5D</fullName>
    </recommendedName>
</protein>
<sequence>CFLFFFLIGYISFPECDKIRLVGPSRCAGRVEIYHDDVWGTVCDDHWSIANAEVVCRELNCGIVMEAKKSAFYGKGQDQVWLDDIDCTGDEKSLSNCPHRGFGEHDCDHHEDAGVVCSENVRLINGTDSCSGRVEVLHDGQWGTVCDDEWDIRDAQVVCRALDCGSAQTVSMLPSFILCFRGVIIKFLCGQITNLRLINGKDECSGRVEVRHAETWQTVCDAGWTESKAEVVCQLLECGHTLNAPGGASFGQGNGTVVEASDSCFGNMTSLQKCSVNGFRRSTCGHEHDAGAVCAAQLRLVGGSGQCSGRVEIFYKGQWGTVCDDDWQMSNADVVCRQIGCGHAVSAPTSAHFGRGSGPIWLDNVECTGQEVALAHCQHRGFGENNCGHGEDAGVICLGKEPGSF</sequence>
<feature type="disulfide bond" evidence="13">
    <location>
        <begin position="233"/>
        <end position="294"/>
    </location>
</feature>